<dbReference type="GO" id="GO:0072542">
    <property type="term" value="F:protein phosphatase activator activity"/>
    <property type="evidence" value="ECO:0007669"/>
    <property type="project" value="TreeGrafter"/>
</dbReference>
<dbReference type="EMBL" id="GEMB01007058">
    <property type="protein sequence ID" value="JAR96308.1"/>
    <property type="molecule type" value="Transcribed_RNA"/>
</dbReference>
<dbReference type="SUPFAM" id="SSF48371">
    <property type="entry name" value="ARM repeat"/>
    <property type="match status" value="1"/>
</dbReference>
<organism evidence="3">
    <name type="scientific">Triatoma infestans</name>
    <name type="common">Assassin bug</name>
    <dbReference type="NCBI Taxonomy" id="30076"/>
    <lineage>
        <taxon>Eukaryota</taxon>
        <taxon>Metazoa</taxon>
        <taxon>Ecdysozoa</taxon>
        <taxon>Arthropoda</taxon>
        <taxon>Hexapoda</taxon>
        <taxon>Insecta</taxon>
        <taxon>Pterygota</taxon>
        <taxon>Neoptera</taxon>
        <taxon>Paraneoptera</taxon>
        <taxon>Hemiptera</taxon>
        <taxon>Heteroptera</taxon>
        <taxon>Panheteroptera</taxon>
        <taxon>Cimicomorpha</taxon>
        <taxon>Reduviidae</taxon>
        <taxon>Triatominae</taxon>
        <taxon>Triatoma</taxon>
    </lineage>
</organism>
<protein>
    <submittedName>
        <fullName evidence="3">Serine threonine-protein phosphatase 2a 56 kDa regulatory subunit epsilon isoform</fullName>
    </submittedName>
</protein>
<reference evidence="3" key="2">
    <citation type="journal article" date="2017" name="J. Med. Entomol.">
        <title>Transcriptome Analysis of the Triatoma infestans (Hemiptera: Reduviidae) Integument.</title>
        <authorList>
            <person name="Calderon-Fernandez G.M."/>
            <person name="Moriconi D.E."/>
            <person name="Dulbecco A.B."/>
            <person name="Juarez M.P."/>
        </authorList>
    </citation>
    <scope>NUCLEOTIDE SEQUENCE</scope>
    <source>
        <strain evidence="3">Int1</strain>
        <tissue evidence="3">Integument</tissue>
    </source>
</reference>
<dbReference type="Gene3D" id="1.25.10.10">
    <property type="entry name" value="Leucine-rich Repeat Variant"/>
    <property type="match status" value="1"/>
</dbReference>
<dbReference type="InterPro" id="IPR011989">
    <property type="entry name" value="ARM-like"/>
</dbReference>
<sequence length="81" mass="9125">MRQCCVAFDFMDPMADIKGKETKRATLNELVEYVSTGRGVLTEPVYPEILKMISANLFRTLPPSENPDFDPEEDDPTLEAS</sequence>
<evidence type="ECO:0000256" key="2">
    <source>
        <dbReference type="SAM" id="MobiDB-lite"/>
    </source>
</evidence>
<dbReference type="GO" id="GO:0000159">
    <property type="term" value="C:protein phosphatase type 2A complex"/>
    <property type="evidence" value="ECO:0007669"/>
    <property type="project" value="InterPro"/>
</dbReference>
<accession>A0A170V2Z8</accession>
<dbReference type="GO" id="GO:0007165">
    <property type="term" value="P:signal transduction"/>
    <property type="evidence" value="ECO:0007669"/>
    <property type="project" value="InterPro"/>
</dbReference>
<dbReference type="GO" id="GO:0005829">
    <property type="term" value="C:cytosol"/>
    <property type="evidence" value="ECO:0007669"/>
    <property type="project" value="TreeGrafter"/>
</dbReference>
<dbReference type="InterPro" id="IPR002554">
    <property type="entry name" value="PP2A_B56"/>
</dbReference>
<feature type="compositionally biased region" description="Acidic residues" evidence="2">
    <location>
        <begin position="67"/>
        <end position="81"/>
    </location>
</feature>
<proteinExistence type="inferred from homology"/>
<dbReference type="AlphaFoldDB" id="A0A170V2Z8"/>
<evidence type="ECO:0000256" key="1">
    <source>
        <dbReference type="ARBA" id="ARBA00009745"/>
    </source>
</evidence>
<evidence type="ECO:0000313" key="3">
    <source>
        <dbReference type="EMBL" id="JAR96308.1"/>
    </source>
</evidence>
<dbReference type="InterPro" id="IPR016024">
    <property type="entry name" value="ARM-type_fold"/>
</dbReference>
<dbReference type="Pfam" id="PF01603">
    <property type="entry name" value="B56"/>
    <property type="match status" value="1"/>
</dbReference>
<dbReference type="PANTHER" id="PTHR10257">
    <property type="entry name" value="SERINE/THREONINE PROTEIN PHOSPHATASE 2A PP2A REGULATORY SUBUNIT B"/>
    <property type="match status" value="1"/>
</dbReference>
<reference evidence="3" key="1">
    <citation type="submission" date="2016-04" db="EMBL/GenBank/DDBJ databases">
        <authorList>
            <person name="Calderon-Fernandez G.M.Sr."/>
        </authorList>
    </citation>
    <scope>NUCLEOTIDE SEQUENCE</scope>
    <source>
        <strain evidence="3">Int1</strain>
        <tissue evidence="3">Integument</tissue>
    </source>
</reference>
<feature type="region of interest" description="Disordered" evidence="2">
    <location>
        <begin position="61"/>
        <end position="81"/>
    </location>
</feature>
<dbReference type="GO" id="GO:0005634">
    <property type="term" value="C:nucleus"/>
    <property type="evidence" value="ECO:0007669"/>
    <property type="project" value="TreeGrafter"/>
</dbReference>
<dbReference type="PANTHER" id="PTHR10257:SF5">
    <property type="entry name" value="WIDERBORST, ISOFORM H"/>
    <property type="match status" value="1"/>
</dbReference>
<name>A0A170V2Z8_TRIIF</name>
<comment type="similarity">
    <text evidence="1">Belongs to the phosphatase 2A regulatory subunit B56 family.</text>
</comment>